<dbReference type="CDD" id="cd16325">
    <property type="entry name" value="LolA"/>
    <property type="match status" value="1"/>
</dbReference>
<evidence type="ECO:0000313" key="5">
    <source>
        <dbReference type="Proteomes" id="UP000593765"/>
    </source>
</evidence>
<dbReference type="Proteomes" id="UP000593765">
    <property type="component" value="Chromosome"/>
</dbReference>
<reference evidence="4 5" key="1">
    <citation type="submission" date="2020-10" db="EMBL/GenBank/DDBJ databases">
        <title>Wide distribution of Phycisphaera-like planctomycetes from WD2101 soil group in peatlands and genome analysis of the first cultivated representative.</title>
        <authorList>
            <person name="Dedysh S.N."/>
            <person name="Beletsky A.V."/>
            <person name="Ivanova A."/>
            <person name="Kulichevskaya I.S."/>
            <person name="Suzina N.E."/>
            <person name="Philippov D.A."/>
            <person name="Rakitin A.L."/>
            <person name="Mardanov A.V."/>
            <person name="Ravin N.V."/>
        </authorList>
    </citation>
    <scope>NUCLEOTIDE SEQUENCE [LARGE SCALE GENOMIC DNA]</scope>
    <source>
        <strain evidence="4 5">M1803</strain>
    </source>
</reference>
<dbReference type="Pfam" id="PF03548">
    <property type="entry name" value="LolA"/>
    <property type="match status" value="1"/>
</dbReference>
<dbReference type="EMBL" id="CP063458">
    <property type="protein sequence ID" value="QOV91812.1"/>
    <property type="molecule type" value="Genomic_DNA"/>
</dbReference>
<proteinExistence type="predicted"/>
<evidence type="ECO:0000256" key="3">
    <source>
        <dbReference type="SAM" id="SignalP"/>
    </source>
</evidence>
<dbReference type="SUPFAM" id="SSF89392">
    <property type="entry name" value="Prokaryotic lipoproteins and lipoprotein localization factors"/>
    <property type="match status" value="1"/>
</dbReference>
<dbReference type="AlphaFoldDB" id="A0A7M2X309"/>
<keyword evidence="5" id="KW-1185">Reference proteome</keyword>
<feature type="signal peptide" evidence="3">
    <location>
        <begin position="1"/>
        <end position="28"/>
    </location>
</feature>
<accession>A0A7M2X309</accession>
<evidence type="ECO:0000256" key="1">
    <source>
        <dbReference type="ARBA" id="ARBA00022729"/>
    </source>
</evidence>
<dbReference type="RefSeq" id="WP_206295129.1">
    <property type="nucleotide sequence ID" value="NZ_CP063458.1"/>
</dbReference>
<keyword evidence="4" id="KW-0449">Lipoprotein</keyword>
<dbReference type="InterPro" id="IPR029046">
    <property type="entry name" value="LolA/LolB/LppX"/>
</dbReference>
<dbReference type="InterPro" id="IPR004564">
    <property type="entry name" value="OM_lipoprot_carrier_LolA-like"/>
</dbReference>
<gene>
    <name evidence="4" type="ORF">IPV69_10845</name>
</gene>
<organism evidence="4 5">
    <name type="scientific">Humisphaera borealis</name>
    <dbReference type="NCBI Taxonomy" id="2807512"/>
    <lineage>
        <taxon>Bacteria</taxon>
        <taxon>Pseudomonadati</taxon>
        <taxon>Planctomycetota</taxon>
        <taxon>Phycisphaerae</taxon>
        <taxon>Tepidisphaerales</taxon>
        <taxon>Tepidisphaeraceae</taxon>
        <taxon>Humisphaera</taxon>
    </lineage>
</organism>
<dbReference type="PANTHER" id="PTHR35869:SF1">
    <property type="entry name" value="OUTER-MEMBRANE LIPOPROTEIN CARRIER PROTEIN"/>
    <property type="match status" value="1"/>
</dbReference>
<dbReference type="PANTHER" id="PTHR35869">
    <property type="entry name" value="OUTER-MEMBRANE LIPOPROTEIN CARRIER PROTEIN"/>
    <property type="match status" value="1"/>
</dbReference>
<keyword evidence="1 3" id="KW-0732">Signal</keyword>
<feature type="chain" id="PRO_5034828068" evidence="3">
    <location>
        <begin position="29"/>
        <end position="245"/>
    </location>
</feature>
<name>A0A7M2X309_9BACT</name>
<feature type="region of interest" description="Disordered" evidence="2">
    <location>
        <begin position="222"/>
        <end position="245"/>
    </location>
</feature>
<dbReference type="KEGG" id="hbs:IPV69_10845"/>
<dbReference type="Gene3D" id="2.50.20.10">
    <property type="entry name" value="Lipoprotein localisation LolA/LolB/LppX"/>
    <property type="match status" value="1"/>
</dbReference>
<evidence type="ECO:0000313" key="4">
    <source>
        <dbReference type="EMBL" id="QOV91812.1"/>
    </source>
</evidence>
<sequence length="245" mass="27420">MPTNRRPFFLVFCAMFLLVALLPRPLTADAPPATDPVLEAKLKEIDARADKIKDYVARFEQQKYTALLRKPLISTGVVRVLGPVVRWDTEKPDPAVLHADAKEVRLYYPKQKLVEIYPIDKRMSDLAASPLPRLATLRENFAFEAMTPEQMKADAGTLADGPDRVAIRLRPTGQFLKQHIEEVRVLLDQKSAFMLCVVTVDKEGDRTVIRFSEARLNTGLTPQDVAFSPPADARISRPLEAGTGK</sequence>
<protein>
    <submittedName>
        <fullName evidence="4">Outer membrane lipoprotein carrier protein LolA</fullName>
    </submittedName>
</protein>
<evidence type="ECO:0000256" key="2">
    <source>
        <dbReference type="SAM" id="MobiDB-lite"/>
    </source>
</evidence>